<dbReference type="AlphaFoldDB" id="A0A4P1RL36"/>
<reference evidence="1 2" key="1">
    <citation type="journal article" date="2017" name="Plant Biotechnol. J.">
        <title>A comprehensive draft genome sequence for lupin (Lupinus angustifolius), an emerging health food: insights into plant-microbe interactions and legume evolution.</title>
        <authorList>
            <person name="Hane J.K."/>
            <person name="Ming Y."/>
            <person name="Kamphuis L.G."/>
            <person name="Nelson M.N."/>
            <person name="Garg G."/>
            <person name="Atkins C.A."/>
            <person name="Bayer P.E."/>
            <person name="Bravo A."/>
            <person name="Bringans S."/>
            <person name="Cannon S."/>
            <person name="Edwards D."/>
            <person name="Foley R."/>
            <person name="Gao L.L."/>
            <person name="Harrison M.J."/>
            <person name="Huang W."/>
            <person name="Hurgobin B."/>
            <person name="Li S."/>
            <person name="Liu C.W."/>
            <person name="McGrath A."/>
            <person name="Morahan G."/>
            <person name="Murray J."/>
            <person name="Weller J."/>
            <person name="Jian J."/>
            <person name="Singh K.B."/>
        </authorList>
    </citation>
    <scope>NUCLEOTIDE SEQUENCE [LARGE SCALE GENOMIC DNA]</scope>
    <source>
        <strain evidence="2">cv. Tanjil</strain>
        <tissue evidence="1">Whole plant</tissue>
    </source>
</reference>
<dbReference type="EMBL" id="CM007364">
    <property type="protein sequence ID" value="OIW13324.1"/>
    <property type="molecule type" value="Genomic_DNA"/>
</dbReference>
<dbReference type="Proteomes" id="UP000188354">
    <property type="component" value="Chromosome LG04"/>
</dbReference>
<accession>A0A4P1RL36</accession>
<organism evidence="1 2">
    <name type="scientific">Lupinus angustifolius</name>
    <name type="common">Narrow-leaved blue lupine</name>
    <dbReference type="NCBI Taxonomy" id="3871"/>
    <lineage>
        <taxon>Eukaryota</taxon>
        <taxon>Viridiplantae</taxon>
        <taxon>Streptophyta</taxon>
        <taxon>Embryophyta</taxon>
        <taxon>Tracheophyta</taxon>
        <taxon>Spermatophyta</taxon>
        <taxon>Magnoliopsida</taxon>
        <taxon>eudicotyledons</taxon>
        <taxon>Gunneridae</taxon>
        <taxon>Pentapetalae</taxon>
        <taxon>rosids</taxon>
        <taxon>fabids</taxon>
        <taxon>Fabales</taxon>
        <taxon>Fabaceae</taxon>
        <taxon>Papilionoideae</taxon>
        <taxon>50 kb inversion clade</taxon>
        <taxon>genistoids sensu lato</taxon>
        <taxon>core genistoids</taxon>
        <taxon>Genisteae</taxon>
        <taxon>Lupinus</taxon>
    </lineage>
</organism>
<evidence type="ECO:0000313" key="2">
    <source>
        <dbReference type="Proteomes" id="UP000188354"/>
    </source>
</evidence>
<gene>
    <name evidence="1" type="ORF">TanjilG_02844</name>
</gene>
<protein>
    <submittedName>
        <fullName evidence="1">Uncharacterized protein</fullName>
    </submittedName>
</protein>
<sequence length="61" mass="6709">MQQRRCDVRCEKGRKTFLLTFGKHDGAQRSAGKVGVSGKPIDPLKIPFLVAWNLPVEPCGA</sequence>
<evidence type="ECO:0000313" key="1">
    <source>
        <dbReference type="EMBL" id="OIW13324.1"/>
    </source>
</evidence>
<name>A0A4P1RL36_LUPAN</name>
<proteinExistence type="predicted"/>
<keyword evidence="2" id="KW-1185">Reference proteome</keyword>
<dbReference type="Gramene" id="OIW13324">
    <property type="protein sequence ID" value="OIW13324"/>
    <property type="gene ID" value="TanjilG_02844"/>
</dbReference>